<dbReference type="FunFam" id="2.40.37.10:FF:000003">
    <property type="entry name" value="Diaminopimelate decarboxylase"/>
    <property type="match status" value="1"/>
</dbReference>
<dbReference type="PROSITE" id="PS00878">
    <property type="entry name" value="ODR_DC_2_1"/>
    <property type="match status" value="1"/>
</dbReference>
<dbReference type="PRINTS" id="PR01179">
    <property type="entry name" value="ODADCRBXLASE"/>
</dbReference>
<evidence type="ECO:0000256" key="12">
    <source>
        <dbReference type="HAMAP-Rule" id="MF_02120"/>
    </source>
</evidence>
<feature type="binding site" evidence="12">
    <location>
        <position position="277"/>
    </location>
    <ligand>
        <name>substrate</name>
    </ligand>
</feature>
<gene>
    <name evidence="12" type="primary">lysA</name>
    <name evidence="17" type="ORF">SAMN02745116_01166</name>
</gene>
<evidence type="ECO:0000256" key="3">
    <source>
        <dbReference type="ARBA" id="ARBA00022793"/>
    </source>
</evidence>
<evidence type="ECO:0000313" key="18">
    <source>
        <dbReference type="Proteomes" id="UP000190328"/>
    </source>
</evidence>
<accession>A0A1T4MQ05</accession>
<evidence type="ECO:0000256" key="14">
    <source>
        <dbReference type="RuleBase" id="RU003738"/>
    </source>
</evidence>
<dbReference type="InterPro" id="IPR022653">
    <property type="entry name" value="De-COase2_pyr-phos_BS"/>
</dbReference>
<dbReference type="InterPro" id="IPR002986">
    <property type="entry name" value="DAP_deCOOHase_LysA"/>
</dbReference>
<feature type="domain" description="Orn/DAP/Arg decarboxylase 2 N-terminal" evidence="16">
    <location>
        <begin position="28"/>
        <end position="281"/>
    </location>
</feature>
<evidence type="ECO:0000256" key="9">
    <source>
        <dbReference type="ARBA" id="ARBA00060983"/>
    </source>
</evidence>
<proteinExistence type="inferred from homology"/>
<evidence type="ECO:0000256" key="10">
    <source>
        <dbReference type="ARBA" id="ARBA00066427"/>
    </source>
</evidence>
<comment type="catalytic activity">
    <reaction evidence="7 12 14">
        <text>meso-2,6-diaminopimelate + H(+) = L-lysine + CO2</text>
        <dbReference type="Rhea" id="RHEA:15101"/>
        <dbReference type="ChEBI" id="CHEBI:15378"/>
        <dbReference type="ChEBI" id="CHEBI:16526"/>
        <dbReference type="ChEBI" id="CHEBI:32551"/>
        <dbReference type="ChEBI" id="CHEBI:57791"/>
        <dbReference type="EC" id="4.1.1.20"/>
    </reaction>
</comment>
<feature type="binding site" evidence="12">
    <location>
        <position position="317"/>
    </location>
    <ligand>
        <name>substrate</name>
    </ligand>
</feature>
<dbReference type="GO" id="GO:0009089">
    <property type="term" value="P:lysine biosynthetic process via diaminopimelate"/>
    <property type="evidence" value="ECO:0007669"/>
    <property type="project" value="UniProtKB-UniRule"/>
</dbReference>
<comment type="subunit">
    <text evidence="12">Homodimer.</text>
</comment>
<feature type="active site" description="Proton donor" evidence="13">
    <location>
        <position position="344"/>
    </location>
</feature>
<dbReference type="NCBIfam" id="TIGR01048">
    <property type="entry name" value="lysA"/>
    <property type="match status" value="1"/>
</dbReference>
<dbReference type="Gene3D" id="2.40.37.10">
    <property type="entry name" value="Lyase, Ornithine Decarboxylase, Chain A, domain 1"/>
    <property type="match status" value="1"/>
</dbReference>
<dbReference type="FunFam" id="3.20.20.10:FF:000003">
    <property type="entry name" value="Diaminopimelate decarboxylase"/>
    <property type="match status" value="1"/>
</dbReference>
<feature type="binding site" evidence="12">
    <location>
        <position position="345"/>
    </location>
    <ligand>
        <name>substrate</name>
    </ligand>
</feature>
<reference evidence="17 18" key="1">
    <citation type="submission" date="2017-02" db="EMBL/GenBank/DDBJ databases">
        <authorList>
            <person name="Peterson S.W."/>
        </authorList>
    </citation>
    <scope>NUCLEOTIDE SEQUENCE [LARGE SCALE GENOMIC DNA]</scope>
    <source>
        <strain evidence="17 18">ATCC BAA-1030</strain>
    </source>
</reference>
<evidence type="ECO:0000256" key="5">
    <source>
        <dbReference type="ARBA" id="ARBA00023154"/>
    </source>
</evidence>
<dbReference type="PRINTS" id="PR01181">
    <property type="entry name" value="DAPDCRBXLASE"/>
</dbReference>
<dbReference type="SUPFAM" id="SSF50621">
    <property type="entry name" value="Alanine racemase C-terminal domain-like"/>
    <property type="match status" value="1"/>
</dbReference>
<feature type="domain" description="Orn/DAP/Arg decarboxylase 2 C-terminal" evidence="15">
    <location>
        <begin position="22"/>
        <end position="371"/>
    </location>
</feature>
<comment type="pathway">
    <text evidence="8 12 14">Amino-acid biosynthesis; L-lysine biosynthesis via DAP pathway; L-lysine from DL-2,6-diaminopimelate: step 1/1.</text>
</comment>
<feature type="modified residue" description="N6-(pyridoxal phosphate)lysine" evidence="12 13">
    <location>
        <position position="55"/>
    </location>
</feature>
<keyword evidence="2 12" id="KW-0028">Amino-acid biosynthesis</keyword>
<comment type="cofactor">
    <cofactor evidence="1 12 13 14">
        <name>pyridoxal 5'-phosphate</name>
        <dbReference type="ChEBI" id="CHEBI:597326"/>
    </cofactor>
</comment>
<dbReference type="OrthoDB" id="9802241at2"/>
<keyword evidence="18" id="KW-1185">Reference proteome</keyword>
<keyword evidence="3 12" id="KW-0210">Decarboxylase</keyword>
<dbReference type="RefSeq" id="WP_078807096.1">
    <property type="nucleotide sequence ID" value="NZ_FUXI01000011.1"/>
</dbReference>
<dbReference type="InterPro" id="IPR000183">
    <property type="entry name" value="Orn/DAP/Arg_de-COase"/>
</dbReference>
<dbReference type="Pfam" id="PF02784">
    <property type="entry name" value="Orn_Arg_deC_N"/>
    <property type="match status" value="1"/>
</dbReference>
<dbReference type="GO" id="GO:0008836">
    <property type="term" value="F:diaminopimelate decarboxylase activity"/>
    <property type="evidence" value="ECO:0007669"/>
    <property type="project" value="UniProtKB-UniRule"/>
</dbReference>
<feature type="binding site" evidence="12">
    <location>
        <position position="313"/>
    </location>
    <ligand>
        <name>substrate</name>
    </ligand>
</feature>
<evidence type="ECO:0000259" key="16">
    <source>
        <dbReference type="Pfam" id="PF02784"/>
    </source>
</evidence>
<name>A0A1T4MQ05_9ENTE</name>
<dbReference type="InterPro" id="IPR009006">
    <property type="entry name" value="Ala_racemase/Decarboxylase_C"/>
</dbReference>
<keyword evidence="6 12" id="KW-0456">Lyase</keyword>
<keyword evidence="5 12" id="KW-0457">Lysine biosynthesis</keyword>
<dbReference type="SUPFAM" id="SSF51419">
    <property type="entry name" value="PLP-binding barrel"/>
    <property type="match status" value="1"/>
</dbReference>
<comment type="function">
    <text evidence="12">Specifically catalyzes the decarboxylation of meso-diaminopimelate (meso-DAP) to L-lysine.</text>
</comment>
<dbReference type="GO" id="GO:0030170">
    <property type="term" value="F:pyridoxal phosphate binding"/>
    <property type="evidence" value="ECO:0007669"/>
    <property type="project" value="UniProtKB-UniRule"/>
</dbReference>
<dbReference type="Proteomes" id="UP000190328">
    <property type="component" value="Unassembled WGS sequence"/>
</dbReference>
<dbReference type="HAMAP" id="MF_02120">
    <property type="entry name" value="LysA"/>
    <property type="match status" value="1"/>
</dbReference>
<sequence>MNELTIAGVKATELAREYGTPLYVYDQEKIEEKLLEFKENFTSPRFKTKILYASKAFQTIEMIDLVHSFGFCLDVVSGGEFFTALQSQMPVENIYFHGNNKSFAELEFAIENGLQHVIADNLMEVEFLSELAKTQKRNLQVMLRLNVGIDAHTHEYIVTAHIDSKFGMSYESVDCQKAIQLIQESEFLELEGFHAHIGSQIFDLTAWFAEIEKLVHVLKDFDESLTLNLGGGFGVTYTEADKPIPIAENMKAFIEKTEEILEKENVMIRELIIEPGRSVVAEAGITLYTIGYQKKTPNKQYYFVDGGMTDNIRPALYQAEYSCDVVNKLDVEKTETVTIAGKMCESGDIIIQQTKLPKVTTGDILAVYSTGAYGFSMSSHYNRATRPAVIFVKKGESRIVVKRESYEDLLRGEVVYESK</sequence>
<dbReference type="EMBL" id="FUXI01000011">
    <property type="protein sequence ID" value="SJZ68951.1"/>
    <property type="molecule type" value="Genomic_DNA"/>
</dbReference>
<dbReference type="InterPro" id="IPR029066">
    <property type="entry name" value="PLP-binding_barrel"/>
</dbReference>
<evidence type="ECO:0000256" key="6">
    <source>
        <dbReference type="ARBA" id="ARBA00023239"/>
    </source>
</evidence>
<dbReference type="AlphaFoldDB" id="A0A1T4MQ05"/>
<dbReference type="Gene3D" id="3.20.20.10">
    <property type="entry name" value="Alanine racemase"/>
    <property type="match status" value="1"/>
</dbReference>
<dbReference type="CDD" id="cd06828">
    <property type="entry name" value="PLPDE_III_DapDC"/>
    <property type="match status" value="1"/>
</dbReference>
<evidence type="ECO:0000256" key="13">
    <source>
        <dbReference type="PIRSR" id="PIRSR600183-50"/>
    </source>
</evidence>
<comment type="similarity">
    <text evidence="9 12">Belongs to the Orn/Lys/Arg decarboxylase class-II family. LysA subfamily.</text>
</comment>
<dbReference type="InterPro" id="IPR022643">
    <property type="entry name" value="De-COase2_C"/>
</dbReference>
<evidence type="ECO:0000256" key="8">
    <source>
        <dbReference type="ARBA" id="ARBA00060643"/>
    </source>
</evidence>
<evidence type="ECO:0000256" key="11">
    <source>
        <dbReference type="ARBA" id="ARBA00074972"/>
    </source>
</evidence>
<evidence type="ECO:0000259" key="15">
    <source>
        <dbReference type="Pfam" id="PF00278"/>
    </source>
</evidence>
<organism evidence="17 18">
    <name type="scientific">Pilibacter termitis</name>
    <dbReference type="NCBI Taxonomy" id="263852"/>
    <lineage>
        <taxon>Bacteria</taxon>
        <taxon>Bacillati</taxon>
        <taxon>Bacillota</taxon>
        <taxon>Bacilli</taxon>
        <taxon>Lactobacillales</taxon>
        <taxon>Enterococcaceae</taxon>
        <taxon>Pilibacter</taxon>
    </lineage>
</organism>
<feature type="binding site" evidence="12">
    <location>
        <begin position="274"/>
        <end position="277"/>
    </location>
    <ligand>
        <name>pyridoxal 5'-phosphate</name>
        <dbReference type="ChEBI" id="CHEBI:597326"/>
    </ligand>
</feature>
<dbReference type="EC" id="4.1.1.20" evidence="10 12"/>
<dbReference type="PANTHER" id="PTHR43727">
    <property type="entry name" value="DIAMINOPIMELATE DECARBOXYLASE"/>
    <property type="match status" value="1"/>
</dbReference>
<dbReference type="PANTHER" id="PTHR43727:SF2">
    <property type="entry name" value="GROUP IV DECARBOXYLASE"/>
    <property type="match status" value="1"/>
</dbReference>
<feature type="binding site" evidence="12">
    <location>
        <position position="373"/>
    </location>
    <ligand>
        <name>pyridoxal 5'-phosphate</name>
        <dbReference type="ChEBI" id="CHEBI:597326"/>
    </ligand>
</feature>
<dbReference type="UniPathway" id="UPA00034">
    <property type="reaction ID" value="UER00027"/>
</dbReference>
<dbReference type="STRING" id="263852.SAMN02745116_01166"/>
<evidence type="ECO:0000313" key="17">
    <source>
        <dbReference type="EMBL" id="SJZ68951.1"/>
    </source>
</evidence>
<keyword evidence="4 12" id="KW-0663">Pyridoxal phosphate</keyword>
<evidence type="ECO:0000256" key="4">
    <source>
        <dbReference type="ARBA" id="ARBA00022898"/>
    </source>
</evidence>
<dbReference type="InterPro" id="IPR022644">
    <property type="entry name" value="De-COase2_N"/>
</dbReference>
<feature type="binding site" evidence="12">
    <location>
        <position position="373"/>
    </location>
    <ligand>
        <name>substrate</name>
    </ligand>
</feature>
<dbReference type="Pfam" id="PF00278">
    <property type="entry name" value="Orn_DAP_Arg_deC"/>
    <property type="match status" value="1"/>
</dbReference>
<protein>
    <recommendedName>
        <fullName evidence="11 12">Diaminopimelate decarboxylase</fullName>
        <shortName evidence="12">DAP decarboxylase</shortName>
        <shortName evidence="12">DAPDC</shortName>
        <ecNumber evidence="10 12">4.1.1.20</ecNumber>
    </recommendedName>
</protein>
<feature type="binding site" evidence="12">
    <location>
        <position position="232"/>
    </location>
    <ligand>
        <name>pyridoxal 5'-phosphate</name>
        <dbReference type="ChEBI" id="CHEBI:597326"/>
    </ligand>
</feature>
<evidence type="ECO:0000256" key="2">
    <source>
        <dbReference type="ARBA" id="ARBA00022605"/>
    </source>
</evidence>
<evidence type="ECO:0000256" key="7">
    <source>
        <dbReference type="ARBA" id="ARBA00050464"/>
    </source>
</evidence>
<evidence type="ECO:0000256" key="1">
    <source>
        <dbReference type="ARBA" id="ARBA00001933"/>
    </source>
</evidence>